<dbReference type="OrthoDB" id="1848419at2759"/>
<comment type="similarity">
    <text evidence="2 6">Belongs to the plant self-incompatibility (S1) protein family.</text>
</comment>
<name>A0A2Z7BHR0_9LAMI</name>
<proteinExistence type="inferred from homology"/>
<evidence type="ECO:0000256" key="5">
    <source>
        <dbReference type="ARBA" id="ARBA00022729"/>
    </source>
</evidence>
<evidence type="ECO:0000256" key="3">
    <source>
        <dbReference type="ARBA" id="ARBA00022471"/>
    </source>
</evidence>
<accession>A0A2Z7BHR0</accession>
<reference evidence="7 8" key="1">
    <citation type="journal article" date="2015" name="Proc. Natl. Acad. Sci. U.S.A.">
        <title>The resurrection genome of Boea hygrometrica: A blueprint for survival of dehydration.</title>
        <authorList>
            <person name="Xiao L."/>
            <person name="Yang G."/>
            <person name="Zhang L."/>
            <person name="Yang X."/>
            <person name="Zhao S."/>
            <person name="Ji Z."/>
            <person name="Zhou Q."/>
            <person name="Hu M."/>
            <person name="Wang Y."/>
            <person name="Chen M."/>
            <person name="Xu Y."/>
            <person name="Jin H."/>
            <person name="Xiao X."/>
            <person name="Hu G."/>
            <person name="Bao F."/>
            <person name="Hu Y."/>
            <person name="Wan P."/>
            <person name="Li L."/>
            <person name="Deng X."/>
            <person name="Kuang T."/>
            <person name="Xiang C."/>
            <person name="Zhu J.K."/>
            <person name="Oliver M.J."/>
            <person name="He Y."/>
        </authorList>
    </citation>
    <scope>NUCLEOTIDE SEQUENCE [LARGE SCALE GENOMIC DNA]</scope>
    <source>
        <strain evidence="8">cv. XS01</strain>
    </source>
</reference>
<evidence type="ECO:0000256" key="2">
    <source>
        <dbReference type="ARBA" id="ARBA00005581"/>
    </source>
</evidence>
<dbReference type="AlphaFoldDB" id="A0A2Z7BHR0"/>
<dbReference type="InterPro" id="IPR010264">
    <property type="entry name" value="Self-incomp_S1"/>
</dbReference>
<dbReference type="Proteomes" id="UP000250235">
    <property type="component" value="Unassembled WGS sequence"/>
</dbReference>
<dbReference type="EMBL" id="KV005674">
    <property type="protein sequence ID" value="KZV33800.1"/>
    <property type="molecule type" value="Genomic_DNA"/>
</dbReference>
<sequence length="147" mass="16842">MSHAHAIRLKNMVIIALVVLATINLQATEACLTHDYNVVINNGLPPDSPDPLKLHCRSKNDDLGYHELQVNQNFTWSFCESLLYNTLFTCDVSWGRAYQGFQAFNSKNQGMCDGGLCLWQPRSDGIYFKGLEYPYFLKKFDWLFGRP</sequence>
<gene>
    <name evidence="7" type="ORF">F511_30811</name>
</gene>
<evidence type="ECO:0000256" key="6">
    <source>
        <dbReference type="RuleBase" id="RU367044"/>
    </source>
</evidence>
<dbReference type="GO" id="GO:0005576">
    <property type="term" value="C:extracellular region"/>
    <property type="evidence" value="ECO:0007669"/>
    <property type="project" value="UniProtKB-SubCell"/>
</dbReference>
<keyword evidence="4 6" id="KW-0964">Secreted</keyword>
<keyword evidence="5 6" id="KW-0732">Signal</keyword>
<dbReference type="Pfam" id="PF05938">
    <property type="entry name" value="Self-incomp_S1"/>
    <property type="match status" value="1"/>
</dbReference>
<evidence type="ECO:0000256" key="1">
    <source>
        <dbReference type="ARBA" id="ARBA00004613"/>
    </source>
</evidence>
<protein>
    <recommendedName>
        <fullName evidence="6">S-protein homolog</fullName>
    </recommendedName>
</protein>
<keyword evidence="8" id="KW-1185">Reference proteome</keyword>
<dbReference type="PANTHER" id="PTHR31232">
    <property type="match status" value="1"/>
</dbReference>
<keyword evidence="3 6" id="KW-0713">Self-incompatibility</keyword>
<evidence type="ECO:0000256" key="4">
    <source>
        <dbReference type="ARBA" id="ARBA00022525"/>
    </source>
</evidence>
<dbReference type="GO" id="GO:0060320">
    <property type="term" value="P:rejection of self pollen"/>
    <property type="evidence" value="ECO:0007669"/>
    <property type="project" value="UniProtKB-KW"/>
</dbReference>
<dbReference type="PANTHER" id="PTHR31232:SF155">
    <property type="entry name" value="PLANT SELF-INCOMPATIBILITY PROTEIN S1 FAMILY"/>
    <property type="match status" value="1"/>
</dbReference>
<feature type="signal peptide" evidence="6">
    <location>
        <begin position="1"/>
        <end position="30"/>
    </location>
</feature>
<comment type="subcellular location">
    <subcellularLocation>
        <location evidence="1 6">Secreted</location>
    </subcellularLocation>
</comment>
<feature type="chain" id="PRO_5025076562" description="S-protein homolog" evidence="6">
    <location>
        <begin position="31"/>
        <end position="147"/>
    </location>
</feature>
<organism evidence="7 8">
    <name type="scientific">Dorcoceras hygrometricum</name>
    <dbReference type="NCBI Taxonomy" id="472368"/>
    <lineage>
        <taxon>Eukaryota</taxon>
        <taxon>Viridiplantae</taxon>
        <taxon>Streptophyta</taxon>
        <taxon>Embryophyta</taxon>
        <taxon>Tracheophyta</taxon>
        <taxon>Spermatophyta</taxon>
        <taxon>Magnoliopsida</taxon>
        <taxon>eudicotyledons</taxon>
        <taxon>Gunneridae</taxon>
        <taxon>Pentapetalae</taxon>
        <taxon>asterids</taxon>
        <taxon>lamiids</taxon>
        <taxon>Lamiales</taxon>
        <taxon>Gesneriaceae</taxon>
        <taxon>Didymocarpoideae</taxon>
        <taxon>Trichosporeae</taxon>
        <taxon>Loxocarpinae</taxon>
        <taxon>Dorcoceras</taxon>
    </lineage>
</organism>
<evidence type="ECO:0000313" key="8">
    <source>
        <dbReference type="Proteomes" id="UP000250235"/>
    </source>
</evidence>
<evidence type="ECO:0000313" key="7">
    <source>
        <dbReference type="EMBL" id="KZV33800.1"/>
    </source>
</evidence>